<comment type="caution">
    <text evidence="1">The sequence shown here is derived from an EMBL/GenBank/DDBJ whole genome shotgun (WGS) entry which is preliminary data.</text>
</comment>
<evidence type="ECO:0000313" key="2">
    <source>
        <dbReference type="Proteomes" id="UP000237631"/>
    </source>
</evidence>
<evidence type="ECO:0000313" key="1">
    <source>
        <dbReference type="EMBL" id="PPJ60487.1"/>
    </source>
</evidence>
<accession>A0A2S6CL72</accession>
<protein>
    <submittedName>
        <fullName evidence="1">Uncharacterized protein</fullName>
    </submittedName>
</protein>
<reference evidence="2" key="1">
    <citation type="journal article" date="2017" name="bioRxiv">
        <title>Conservation of a gene cluster reveals novel cercosporin biosynthetic mechanisms and extends production to the genus Colletotrichum.</title>
        <authorList>
            <person name="de Jonge R."/>
            <person name="Ebert M.K."/>
            <person name="Huitt-Roehl C.R."/>
            <person name="Pal P."/>
            <person name="Suttle J.C."/>
            <person name="Spanner R.E."/>
            <person name="Neubauer J.D."/>
            <person name="Jurick W.M.II."/>
            <person name="Stott K.A."/>
            <person name="Secor G.A."/>
            <person name="Thomma B.P.H.J."/>
            <person name="Van de Peer Y."/>
            <person name="Townsend C.A."/>
            <person name="Bolton M.D."/>
        </authorList>
    </citation>
    <scope>NUCLEOTIDE SEQUENCE [LARGE SCALE GENOMIC DNA]</scope>
    <source>
        <strain evidence="2">CBS538.71</strain>
    </source>
</reference>
<name>A0A2S6CL72_9PEZI</name>
<dbReference type="Proteomes" id="UP000237631">
    <property type="component" value="Unassembled WGS sequence"/>
</dbReference>
<dbReference type="EMBL" id="PNEN01000266">
    <property type="protein sequence ID" value="PPJ60487.1"/>
    <property type="molecule type" value="Genomic_DNA"/>
</dbReference>
<sequence>MMLYPAEFKELQEHVSSLAQELQDMILEFVLQTEEQEVQIREWRPSLALRISSATRRKYAPAYFAKTLYVIDWSDFDDWAEQLTDWHVRHIKQVGLDDTPEPDELHDEDHCWDPDECRSLNSAFLRDFLWNQRQRQGEWIRKVDVQHLDRMFAEYEEEEEE</sequence>
<organism evidence="1 2">
    <name type="scientific">Cercospora berteroae</name>
    <dbReference type="NCBI Taxonomy" id="357750"/>
    <lineage>
        <taxon>Eukaryota</taxon>
        <taxon>Fungi</taxon>
        <taxon>Dikarya</taxon>
        <taxon>Ascomycota</taxon>
        <taxon>Pezizomycotina</taxon>
        <taxon>Dothideomycetes</taxon>
        <taxon>Dothideomycetidae</taxon>
        <taxon>Mycosphaerellales</taxon>
        <taxon>Mycosphaerellaceae</taxon>
        <taxon>Cercospora</taxon>
    </lineage>
</organism>
<gene>
    <name evidence="1" type="ORF">CBER1_03204</name>
</gene>
<proteinExistence type="predicted"/>
<keyword evidence="2" id="KW-1185">Reference proteome</keyword>
<dbReference type="AlphaFoldDB" id="A0A2S6CL72"/>
<dbReference type="OrthoDB" id="10359273at2759"/>